<keyword evidence="1" id="KW-1133">Transmembrane helix</keyword>
<keyword evidence="1" id="KW-0472">Membrane</keyword>
<protein>
    <submittedName>
        <fullName evidence="2">Uncharacterized protein</fullName>
    </submittedName>
</protein>
<keyword evidence="1" id="KW-0812">Transmembrane</keyword>
<feature type="transmembrane region" description="Helical" evidence="1">
    <location>
        <begin position="152"/>
        <end position="172"/>
    </location>
</feature>
<keyword evidence="3" id="KW-1185">Reference proteome</keyword>
<feature type="transmembrane region" description="Helical" evidence="1">
    <location>
        <begin position="93"/>
        <end position="115"/>
    </location>
</feature>
<feature type="transmembrane region" description="Helical" evidence="1">
    <location>
        <begin position="184"/>
        <end position="204"/>
    </location>
</feature>
<feature type="transmembrane region" description="Helical" evidence="1">
    <location>
        <begin position="67"/>
        <end position="87"/>
    </location>
</feature>
<dbReference type="AlphaFoldDB" id="A0AA48KUC7"/>
<dbReference type="EMBL" id="AP027272">
    <property type="protein sequence ID" value="BDX06320.1"/>
    <property type="molecule type" value="Genomic_DNA"/>
</dbReference>
<dbReference type="Proteomes" id="UP001333710">
    <property type="component" value="Chromosome"/>
</dbReference>
<accession>A0AA48KUC7</accession>
<proteinExistence type="predicted"/>
<evidence type="ECO:0000256" key="1">
    <source>
        <dbReference type="SAM" id="Phobius"/>
    </source>
</evidence>
<name>A0AA48KUC7_9ALTE</name>
<reference evidence="2" key="1">
    <citation type="submission" date="2023-01" db="EMBL/GenBank/DDBJ databases">
        <title>Complete genome sequence of Planctobacterium marinum strain Dej080120_11.</title>
        <authorList>
            <person name="Ueki S."/>
            <person name="Maruyama F."/>
        </authorList>
    </citation>
    <scope>NUCLEOTIDE SEQUENCE</scope>
    <source>
        <strain evidence="2">Dej080120_11</strain>
    </source>
</reference>
<evidence type="ECO:0000313" key="2">
    <source>
        <dbReference type="EMBL" id="BDX06320.1"/>
    </source>
</evidence>
<sequence>MTQPPRLSERFLTWCLPSSLKEPIVGDLAEEYQQKLEHENVLTAIVWYQRQAFKTAIRYLWQTKRGVLMFILGLLTFLATLTMAIMWSGHWSIFINIPSFLLVIPPAILLTIGICSAQTCKTALRLLFDNELQPDITELKAAKHVYRMLGNCSLWLGTMGMVLGAVAIATNIEPEAFSDAFGPAFAVATLTMLYALILKVFCYIGEQKIQHLIICNKD</sequence>
<dbReference type="KEGG" id="pmaw:MACH26_18410"/>
<evidence type="ECO:0000313" key="3">
    <source>
        <dbReference type="Proteomes" id="UP001333710"/>
    </source>
</evidence>
<gene>
    <name evidence="2" type="ORF">MACH26_18410</name>
</gene>
<organism evidence="2 3">
    <name type="scientific">Planctobacterium marinum</name>
    <dbReference type="NCBI Taxonomy" id="1631968"/>
    <lineage>
        <taxon>Bacteria</taxon>
        <taxon>Pseudomonadati</taxon>
        <taxon>Pseudomonadota</taxon>
        <taxon>Gammaproteobacteria</taxon>
        <taxon>Alteromonadales</taxon>
        <taxon>Alteromonadaceae</taxon>
        <taxon>Planctobacterium</taxon>
    </lineage>
</organism>